<dbReference type="InterPro" id="IPR002878">
    <property type="entry name" value="ChsH2_C"/>
</dbReference>
<dbReference type="GO" id="GO:0016746">
    <property type="term" value="F:acyltransferase activity"/>
    <property type="evidence" value="ECO:0007669"/>
    <property type="project" value="UniProtKB-KW"/>
</dbReference>
<dbReference type="Pfam" id="PF08541">
    <property type="entry name" value="ACP_syn_III_C"/>
    <property type="match status" value="1"/>
</dbReference>
<dbReference type="SUPFAM" id="SSF53901">
    <property type="entry name" value="Thiolase-like"/>
    <property type="match status" value="2"/>
</dbReference>
<dbReference type="Proteomes" id="UP001144397">
    <property type="component" value="Unassembled WGS sequence"/>
</dbReference>
<evidence type="ECO:0000313" key="6">
    <source>
        <dbReference type="Proteomes" id="UP001144397"/>
    </source>
</evidence>
<dbReference type="InterPro" id="IPR013747">
    <property type="entry name" value="ACP_syn_III_C"/>
</dbReference>
<evidence type="ECO:0000259" key="3">
    <source>
        <dbReference type="Pfam" id="PF08541"/>
    </source>
</evidence>
<name>A0A9W6CQJ1_XANFL</name>
<protein>
    <submittedName>
        <fullName evidence="5">3-hydroxy-3-methylglutaryl CoA synthase/uncharacterized OB-fold protein</fullName>
    </submittedName>
</protein>
<evidence type="ECO:0000313" key="5">
    <source>
        <dbReference type="EMBL" id="MDR6334865.1"/>
    </source>
</evidence>
<dbReference type="GeneID" id="95764370"/>
<dbReference type="EMBL" id="BSDO01000005">
    <property type="protein sequence ID" value="GLI23915.1"/>
    <property type="molecule type" value="Genomic_DNA"/>
</dbReference>
<evidence type="ECO:0000259" key="2">
    <source>
        <dbReference type="Pfam" id="PF01796"/>
    </source>
</evidence>
<reference evidence="4" key="1">
    <citation type="submission" date="2022-12" db="EMBL/GenBank/DDBJ databases">
        <title>Reference genome sequencing for broad-spectrum identification of bacterial and archaeal isolates by mass spectrometry.</title>
        <authorList>
            <person name="Sekiguchi Y."/>
            <person name="Tourlousse D.M."/>
        </authorList>
    </citation>
    <scope>NUCLEOTIDE SEQUENCE</scope>
    <source>
        <strain evidence="4">301</strain>
    </source>
</reference>
<dbReference type="AlphaFoldDB" id="A0A9W6CQJ1"/>
<dbReference type="RefSeq" id="WP_281808733.1">
    <property type="nucleotide sequence ID" value="NZ_BSDO01000005.1"/>
</dbReference>
<evidence type="ECO:0000313" key="4">
    <source>
        <dbReference type="EMBL" id="GLI23915.1"/>
    </source>
</evidence>
<gene>
    <name evidence="5" type="ORF">GGQ86_003355</name>
    <name evidence="4" type="ORF">XFLAVUS301_35890</name>
</gene>
<feature type="domain" description="ChsH2 C-terminal OB-fold" evidence="2">
    <location>
        <begin position="404"/>
        <end position="459"/>
    </location>
</feature>
<keyword evidence="1" id="KW-0808">Transferase</keyword>
<reference evidence="5 7" key="2">
    <citation type="submission" date="2023-07" db="EMBL/GenBank/DDBJ databases">
        <title>Genomic Encyclopedia of Type Strains, Phase IV (KMG-IV): sequencing the most valuable type-strain genomes for metagenomic binning, comparative biology and taxonomic classification.</title>
        <authorList>
            <person name="Goeker M."/>
        </authorList>
    </citation>
    <scope>NUCLEOTIDE SEQUENCE [LARGE SCALE GENOMIC DNA]</scope>
    <source>
        <strain evidence="5 7">DSM 338</strain>
    </source>
</reference>
<keyword evidence="7" id="KW-1185">Reference proteome</keyword>
<sequence length="486" mass="51492">MTGITALAIHLPRLRLQRAAMAAAMGWLCPRGDTRGARTLAYWDEDPITMAVAAARACLAQAERNGIPEARTAVRALTFATTTPVFAEPQQAALVHAALRLPEATRAQDVGGTMRCGLLALHAALESTEPALLTAADMPLNTPGGTAEMRYSDGGVSALVGGGPDLLTYRGGASLSAPFIERYRAPDRSLPTDWEERWVREEGFLDLVPRAIAEALGTTQLSAESIDHFVLPCVIPGAAKAVAQAAGLGRAKLAQPLDLECGDTGAAHALVMLARAMEDMRPGERVLVAQFGQGATALVLEATDAISGFPAAASATLADGVAEANYLKLPIFRGLMPWERGLRGRFPVNEALTTAYRNSEALLGFVGGRSPETGQVQFPPSRLAVSEAGFFAETQQPWPLADLGGTVATATADRLAFSRSPPNCYGLIDIPGGARLMMDFTDPDAERLSPGDAVRFVFRIRDLDERTGFRRYFWKAVAAPASPAAA</sequence>
<dbReference type="InterPro" id="IPR016039">
    <property type="entry name" value="Thiolase-like"/>
</dbReference>
<dbReference type="EMBL" id="JAVDPY010000006">
    <property type="protein sequence ID" value="MDR6334865.1"/>
    <property type="molecule type" value="Genomic_DNA"/>
</dbReference>
<evidence type="ECO:0000313" key="7">
    <source>
        <dbReference type="Proteomes" id="UP001245370"/>
    </source>
</evidence>
<dbReference type="Proteomes" id="UP001245370">
    <property type="component" value="Unassembled WGS sequence"/>
</dbReference>
<evidence type="ECO:0000256" key="1">
    <source>
        <dbReference type="ARBA" id="ARBA00022679"/>
    </source>
</evidence>
<dbReference type="Gene3D" id="3.40.47.10">
    <property type="match status" value="2"/>
</dbReference>
<organism evidence="4 6">
    <name type="scientific">Xanthobacter flavus</name>
    <dbReference type="NCBI Taxonomy" id="281"/>
    <lineage>
        <taxon>Bacteria</taxon>
        <taxon>Pseudomonadati</taxon>
        <taxon>Pseudomonadota</taxon>
        <taxon>Alphaproteobacteria</taxon>
        <taxon>Hyphomicrobiales</taxon>
        <taxon>Xanthobacteraceae</taxon>
        <taxon>Xanthobacter</taxon>
    </lineage>
</organism>
<dbReference type="Pfam" id="PF01796">
    <property type="entry name" value="OB_ChsH2_C"/>
    <property type="match status" value="1"/>
</dbReference>
<proteinExistence type="predicted"/>
<accession>A0A9W6CQJ1</accession>
<comment type="caution">
    <text evidence="4">The sequence shown here is derived from an EMBL/GenBank/DDBJ whole genome shotgun (WGS) entry which is preliminary data.</text>
</comment>
<feature type="domain" description="Beta-ketoacyl-[acyl-carrier-protein] synthase III C-terminal" evidence="3">
    <location>
        <begin position="218"/>
        <end position="297"/>
    </location>
</feature>